<dbReference type="EMBL" id="MK373773">
    <property type="protein sequence ID" value="QBQ76737.1"/>
    <property type="molecule type" value="Genomic_DNA"/>
</dbReference>
<dbReference type="SUPFAM" id="SSF57783">
    <property type="entry name" value="Zinc beta-ribbon"/>
    <property type="match status" value="1"/>
</dbReference>
<dbReference type="Proteomes" id="UP000309003">
    <property type="component" value="Segment"/>
</dbReference>
<name>A0A482MRT1_9CAUD</name>
<accession>A0A482MRT1</accession>
<evidence type="ECO:0000313" key="2">
    <source>
        <dbReference type="Proteomes" id="UP000309003"/>
    </source>
</evidence>
<keyword evidence="2" id="KW-1185">Reference proteome</keyword>
<proteinExistence type="predicted"/>
<evidence type="ECO:0000313" key="1">
    <source>
        <dbReference type="EMBL" id="QBQ76737.1"/>
    </source>
</evidence>
<reference evidence="1 2" key="1">
    <citation type="submission" date="2019-01" db="EMBL/GenBank/DDBJ databases">
        <title>Still something new to discover - new insights into E. coli phage diversity and taxonomy.</title>
        <authorList>
            <person name="Korf I.H.E."/>
            <person name="Adriaennsens E."/>
            <person name="Dreiseikelmann B."/>
            <person name="Kropinski A."/>
            <person name="Nimtz M."/>
            <person name="Meier-Kolthoff J.P."/>
            <person name="Rohde M."/>
            <person name="van Raaij M."/>
            <person name="Wittmann J."/>
        </authorList>
    </citation>
    <scope>NUCLEOTIDE SEQUENCE [LARGE SCALE GENOMIC DNA]</scope>
</reference>
<gene>
    <name evidence="1" type="ORF">KAW1A4500_00031</name>
</gene>
<protein>
    <submittedName>
        <fullName evidence="1">Uncharacterized protein</fullName>
    </submittedName>
</protein>
<organism evidence="1 2">
    <name type="scientific">Escherichia phage vB_EcoP_KAW1A4500</name>
    <dbReference type="NCBI Taxonomy" id="2508205"/>
    <lineage>
        <taxon>Viruses</taxon>
        <taxon>Duplodnaviria</taxon>
        <taxon>Heunggongvirae</taxon>
        <taxon>Uroviricota</taxon>
        <taxon>Caudoviricetes</taxon>
        <taxon>Autographivirales</taxon>
        <taxon>Autosignataviridae</taxon>
        <taxon>Molineuxvirinae</taxon>
        <taxon>Vectrevirus</taxon>
        <taxon>Vectrevirus KAW1A4500</taxon>
    </lineage>
</organism>
<sequence length="38" mass="4403">MTCPNCGSEETEHVVMSDTYHFYFCHNCDTTIEEEEAV</sequence>